<dbReference type="InterPro" id="IPR007118">
    <property type="entry name" value="Expan_Lol_pI"/>
</dbReference>
<dbReference type="SMART" id="SM00837">
    <property type="entry name" value="DPBB_1"/>
    <property type="match status" value="1"/>
</dbReference>
<dbReference type="SUPFAM" id="SSF50685">
    <property type="entry name" value="Barwin-like endoglucanases"/>
    <property type="match status" value="1"/>
</dbReference>
<accession>A0A7J0GAB3</accession>
<dbReference type="InterPro" id="IPR002963">
    <property type="entry name" value="Expansin"/>
</dbReference>
<dbReference type="PROSITE" id="PS50842">
    <property type="entry name" value="EXPANSIN_EG45"/>
    <property type="match status" value="1"/>
</dbReference>
<dbReference type="InterPro" id="IPR036908">
    <property type="entry name" value="RlpA-like_sf"/>
</dbReference>
<name>A0A7J0GAB3_9ERIC</name>
<comment type="similarity">
    <text evidence="2">Belongs to the expansin family. Expansin A subfamily.</text>
</comment>
<dbReference type="OrthoDB" id="5823761at2759"/>
<proteinExistence type="inferred from homology"/>
<evidence type="ECO:0000313" key="4">
    <source>
        <dbReference type="EMBL" id="GFZ07730.1"/>
    </source>
</evidence>
<comment type="subcellular location">
    <subcellularLocation>
        <location evidence="2">Secreted</location>
        <location evidence="2">Cell wall</location>
    </subcellularLocation>
    <subcellularLocation>
        <location evidence="2">Membrane</location>
        <topology evidence="2">Peripheral membrane protein</topology>
    </subcellularLocation>
</comment>
<dbReference type="PRINTS" id="PR01226">
    <property type="entry name" value="EXPANSIN"/>
</dbReference>
<dbReference type="InterPro" id="IPR007112">
    <property type="entry name" value="Expansin/allergen_DPBB_dom"/>
</dbReference>
<keyword evidence="2" id="KW-0134">Cell wall</keyword>
<feature type="domain" description="Expansin-like EG45" evidence="3">
    <location>
        <begin position="43"/>
        <end position="89"/>
    </location>
</feature>
<feature type="signal peptide" evidence="2">
    <location>
        <begin position="1"/>
        <end position="20"/>
    </location>
</feature>
<evidence type="ECO:0000259" key="3">
    <source>
        <dbReference type="PROSITE" id="PS50842"/>
    </source>
</evidence>
<dbReference type="Proteomes" id="UP000585474">
    <property type="component" value="Unassembled WGS sequence"/>
</dbReference>
<reference evidence="4 5" key="1">
    <citation type="submission" date="2019-07" db="EMBL/GenBank/DDBJ databases">
        <title>De Novo Assembly of kiwifruit Actinidia rufa.</title>
        <authorList>
            <person name="Sugita-Konishi S."/>
            <person name="Sato K."/>
            <person name="Mori E."/>
            <person name="Abe Y."/>
            <person name="Kisaki G."/>
            <person name="Hamano K."/>
            <person name="Suezawa K."/>
            <person name="Otani M."/>
            <person name="Fukuda T."/>
            <person name="Manabe T."/>
            <person name="Gomi K."/>
            <person name="Tabuchi M."/>
            <person name="Akimitsu K."/>
            <person name="Kataoka I."/>
        </authorList>
    </citation>
    <scope>NUCLEOTIDE SEQUENCE [LARGE SCALE GENOMIC DNA]</scope>
    <source>
        <strain evidence="5">cv. Fuchu</strain>
    </source>
</reference>
<dbReference type="EMBL" id="BJWL01000019">
    <property type="protein sequence ID" value="GFZ07730.1"/>
    <property type="molecule type" value="Genomic_DNA"/>
</dbReference>
<keyword evidence="1 2" id="KW-0961">Cell wall biogenesis/degradation</keyword>
<dbReference type="GO" id="GO:0005576">
    <property type="term" value="C:extracellular region"/>
    <property type="evidence" value="ECO:0007669"/>
    <property type="project" value="InterPro"/>
</dbReference>
<dbReference type="GO" id="GO:0009664">
    <property type="term" value="P:plant-type cell wall organization"/>
    <property type="evidence" value="ECO:0007669"/>
    <property type="project" value="InterPro"/>
</dbReference>
<sequence length="190" mass="20302">MSLLGFSIVGFLSLLSCVHGYGGGWMMLMPLSMEVCDASGTMGGACGYGNLYSQGYGTNTAALSTALFNNGQSCGACFEIRCVNDQKWCLLPLLWSLPPISALQTMPYRTMLEGGATLPSTTLTSLSLSSSRLLSTELGLFLFLTEGYPAQKREDQIHHQWPLLLQPGPNHKCWGKAEIGSGGLLPPSTS</sequence>
<organism evidence="4 5">
    <name type="scientific">Actinidia rufa</name>
    <dbReference type="NCBI Taxonomy" id="165716"/>
    <lineage>
        <taxon>Eukaryota</taxon>
        <taxon>Viridiplantae</taxon>
        <taxon>Streptophyta</taxon>
        <taxon>Embryophyta</taxon>
        <taxon>Tracheophyta</taxon>
        <taxon>Spermatophyta</taxon>
        <taxon>Magnoliopsida</taxon>
        <taxon>eudicotyledons</taxon>
        <taxon>Gunneridae</taxon>
        <taxon>Pentapetalae</taxon>
        <taxon>asterids</taxon>
        <taxon>Ericales</taxon>
        <taxon>Actinidiaceae</taxon>
        <taxon>Actinidia</taxon>
    </lineage>
</organism>
<dbReference type="AlphaFoldDB" id="A0A7J0GAB3"/>
<dbReference type="PANTHER" id="PTHR31867">
    <property type="entry name" value="EXPANSIN-A15"/>
    <property type="match status" value="1"/>
</dbReference>
<comment type="function">
    <text evidence="2">Causes loosening and extension of plant cell walls by disrupting non-covalent bonding between cellulose microfibrils and matrix glucans. No enzymatic activity has been found.</text>
</comment>
<gene>
    <name evidence="4" type="ORF">Acr_19g0006670</name>
</gene>
<evidence type="ECO:0000313" key="5">
    <source>
        <dbReference type="Proteomes" id="UP000585474"/>
    </source>
</evidence>
<evidence type="ECO:0000256" key="2">
    <source>
        <dbReference type="RuleBase" id="RU365023"/>
    </source>
</evidence>
<feature type="chain" id="PRO_5029930320" description="Expansin" evidence="2">
    <location>
        <begin position="21"/>
        <end position="190"/>
    </location>
</feature>
<protein>
    <recommendedName>
        <fullName evidence="2">Expansin</fullName>
    </recommendedName>
</protein>
<keyword evidence="5" id="KW-1185">Reference proteome</keyword>
<dbReference type="GO" id="GO:0016020">
    <property type="term" value="C:membrane"/>
    <property type="evidence" value="ECO:0007669"/>
    <property type="project" value="UniProtKB-SubCell"/>
</dbReference>
<dbReference type="Gene3D" id="2.40.40.10">
    <property type="entry name" value="RlpA-like domain"/>
    <property type="match status" value="1"/>
</dbReference>
<dbReference type="PRINTS" id="PR01225">
    <property type="entry name" value="EXPANSNFAMLY"/>
</dbReference>
<keyword evidence="2" id="KW-0732">Signal</keyword>
<keyword evidence="2" id="KW-0964">Secreted</keyword>
<evidence type="ECO:0000256" key="1">
    <source>
        <dbReference type="ARBA" id="ARBA00023316"/>
    </source>
</evidence>
<comment type="caution">
    <text evidence="4">The sequence shown here is derived from an EMBL/GenBank/DDBJ whole genome shotgun (WGS) entry which is preliminary data.</text>
</comment>